<protein>
    <submittedName>
        <fullName evidence="1">Uncharacterized protein</fullName>
    </submittedName>
</protein>
<organism evidence="1 2">
    <name type="scientific">Peronosclerospora sorghi</name>
    <dbReference type="NCBI Taxonomy" id="230839"/>
    <lineage>
        <taxon>Eukaryota</taxon>
        <taxon>Sar</taxon>
        <taxon>Stramenopiles</taxon>
        <taxon>Oomycota</taxon>
        <taxon>Peronosporomycetes</taxon>
        <taxon>Peronosporales</taxon>
        <taxon>Peronosporaceae</taxon>
        <taxon>Peronosclerospora</taxon>
    </lineage>
</organism>
<comment type="caution">
    <text evidence="1">The sequence shown here is derived from an EMBL/GenBank/DDBJ whole genome shotgun (WGS) entry which is preliminary data.</text>
</comment>
<proteinExistence type="predicted"/>
<evidence type="ECO:0000313" key="2">
    <source>
        <dbReference type="Proteomes" id="UP001163321"/>
    </source>
</evidence>
<name>A0ACC0W534_9STRA</name>
<gene>
    <name evidence="1" type="ORF">PsorP6_005122</name>
</gene>
<sequence length="111" mass="12013">MFAGLVLSAMGVEEDTEGEKEALEGEAEERELVQLVPSYVADQQFQTPMDPCAWNWHRGGVLESPWGDRGRGLCLDPARGLENRPETGHTDYPRESSVGVAADAHGALGCT</sequence>
<accession>A0ACC0W534</accession>
<evidence type="ECO:0000313" key="1">
    <source>
        <dbReference type="EMBL" id="KAI9912831.1"/>
    </source>
</evidence>
<keyword evidence="2" id="KW-1185">Reference proteome</keyword>
<dbReference type="Proteomes" id="UP001163321">
    <property type="component" value="Chromosome 4"/>
</dbReference>
<dbReference type="EMBL" id="CM047583">
    <property type="protein sequence ID" value="KAI9912831.1"/>
    <property type="molecule type" value="Genomic_DNA"/>
</dbReference>
<reference evidence="1 2" key="1">
    <citation type="journal article" date="2022" name="bioRxiv">
        <title>The genome of the oomycete Peronosclerospora sorghi, a cosmopolitan pathogen of maize and sorghum, is inflated with dispersed pseudogenes.</title>
        <authorList>
            <person name="Fletcher K."/>
            <person name="Martin F."/>
            <person name="Isakeit T."/>
            <person name="Cavanaugh K."/>
            <person name="Magill C."/>
            <person name="Michelmore R."/>
        </authorList>
    </citation>
    <scope>NUCLEOTIDE SEQUENCE [LARGE SCALE GENOMIC DNA]</scope>
    <source>
        <strain evidence="1">P6</strain>
    </source>
</reference>